<sequence>DLPSCWCQGRDKAAITIKLSKVDPTAYDFALLFTPTSGIDMLSVFGNGKYPGINEEDDDDPNTPDDASSIPSASVPSTMDVNADEEGELAPLTFEEAFDKVFDNLEGDSVDEGTDNVVEGSINTEPSQTCPPKGPGICGANYVWCEKKWIHKQSVCRLIISPDFTPKAQTCLLCIRGFTPVNKKFGDMD</sequence>
<evidence type="ECO:0000313" key="2">
    <source>
        <dbReference type="EMBL" id="KIK91426.1"/>
    </source>
</evidence>
<proteinExistence type="predicted"/>
<feature type="compositionally biased region" description="Polar residues" evidence="1">
    <location>
        <begin position="69"/>
        <end position="80"/>
    </location>
</feature>
<reference evidence="2 3" key="1">
    <citation type="submission" date="2014-04" db="EMBL/GenBank/DDBJ databases">
        <authorList>
            <consortium name="DOE Joint Genome Institute"/>
            <person name="Kuo A."/>
            <person name="Kohler A."/>
            <person name="Jargeat P."/>
            <person name="Nagy L.G."/>
            <person name="Floudas D."/>
            <person name="Copeland A."/>
            <person name="Barry K.W."/>
            <person name="Cichocki N."/>
            <person name="Veneault-Fourrey C."/>
            <person name="LaButti K."/>
            <person name="Lindquist E.A."/>
            <person name="Lipzen A."/>
            <person name="Lundell T."/>
            <person name="Morin E."/>
            <person name="Murat C."/>
            <person name="Sun H."/>
            <person name="Tunlid A."/>
            <person name="Henrissat B."/>
            <person name="Grigoriev I.V."/>
            <person name="Hibbett D.S."/>
            <person name="Martin F."/>
            <person name="Nordberg H.P."/>
            <person name="Cantor M.N."/>
            <person name="Hua S.X."/>
        </authorList>
    </citation>
    <scope>NUCLEOTIDE SEQUENCE [LARGE SCALE GENOMIC DNA]</scope>
    <source>
        <strain evidence="2 3">Ve08.2h10</strain>
    </source>
</reference>
<dbReference type="EMBL" id="KN825389">
    <property type="protein sequence ID" value="KIK91426.1"/>
    <property type="molecule type" value="Genomic_DNA"/>
</dbReference>
<dbReference type="HOGENOM" id="CLU_1437710_0_0_1"/>
<feature type="non-terminal residue" evidence="2">
    <location>
        <position position="1"/>
    </location>
</feature>
<feature type="region of interest" description="Disordered" evidence="1">
    <location>
        <begin position="50"/>
        <end position="81"/>
    </location>
</feature>
<dbReference type="InParanoid" id="A0A0D0DSX0"/>
<reference evidence="3" key="2">
    <citation type="submission" date="2015-01" db="EMBL/GenBank/DDBJ databases">
        <title>Evolutionary Origins and Diversification of the Mycorrhizal Mutualists.</title>
        <authorList>
            <consortium name="DOE Joint Genome Institute"/>
            <consortium name="Mycorrhizal Genomics Consortium"/>
            <person name="Kohler A."/>
            <person name="Kuo A."/>
            <person name="Nagy L.G."/>
            <person name="Floudas D."/>
            <person name="Copeland A."/>
            <person name="Barry K.W."/>
            <person name="Cichocki N."/>
            <person name="Veneault-Fourrey C."/>
            <person name="LaButti K."/>
            <person name="Lindquist E.A."/>
            <person name="Lipzen A."/>
            <person name="Lundell T."/>
            <person name="Morin E."/>
            <person name="Murat C."/>
            <person name="Riley R."/>
            <person name="Ohm R."/>
            <person name="Sun H."/>
            <person name="Tunlid A."/>
            <person name="Henrissat B."/>
            <person name="Grigoriev I.V."/>
            <person name="Hibbett D.S."/>
            <person name="Martin F."/>
        </authorList>
    </citation>
    <scope>NUCLEOTIDE SEQUENCE [LARGE SCALE GENOMIC DNA]</scope>
    <source>
        <strain evidence="3">Ve08.2h10</strain>
    </source>
</reference>
<keyword evidence="3" id="KW-1185">Reference proteome</keyword>
<feature type="compositionally biased region" description="Acidic residues" evidence="1">
    <location>
        <begin position="54"/>
        <end position="63"/>
    </location>
</feature>
<name>A0A0D0DSX0_9AGAM</name>
<accession>A0A0D0DSX0</accession>
<evidence type="ECO:0000256" key="1">
    <source>
        <dbReference type="SAM" id="MobiDB-lite"/>
    </source>
</evidence>
<evidence type="ECO:0000313" key="3">
    <source>
        <dbReference type="Proteomes" id="UP000054538"/>
    </source>
</evidence>
<organism evidence="2 3">
    <name type="scientific">Paxillus rubicundulus Ve08.2h10</name>
    <dbReference type="NCBI Taxonomy" id="930991"/>
    <lineage>
        <taxon>Eukaryota</taxon>
        <taxon>Fungi</taxon>
        <taxon>Dikarya</taxon>
        <taxon>Basidiomycota</taxon>
        <taxon>Agaricomycotina</taxon>
        <taxon>Agaricomycetes</taxon>
        <taxon>Agaricomycetidae</taxon>
        <taxon>Boletales</taxon>
        <taxon>Paxilineae</taxon>
        <taxon>Paxillaceae</taxon>
        <taxon>Paxillus</taxon>
    </lineage>
</organism>
<protein>
    <submittedName>
        <fullName evidence="2">Uncharacterized protein</fullName>
    </submittedName>
</protein>
<dbReference type="OrthoDB" id="2691510at2759"/>
<gene>
    <name evidence="2" type="ORF">PAXRUDRAFT_86537</name>
</gene>
<dbReference type="Proteomes" id="UP000054538">
    <property type="component" value="Unassembled WGS sequence"/>
</dbReference>
<dbReference type="AlphaFoldDB" id="A0A0D0DSX0"/>
<feature type="non-terminal residue" evidence="2">
    <location>
        <position position="189"/>
    </location>
</feature>